<dbReference type="EMBL" id="OX596104">
    <property type="protein sequence ID" value="CAN0034032.1"/>
    <property type="molecule type" value="Genomic_DNA"/>
</dbReference>
<proteinExistence type="predicted"/>
<gene>
    <name evidence="1" type="ORF">MRATA1EN22A_LOCUS11056</name>
</gene>
<name>A0AC59YWE9_RANTA</name>
<reference evidence="1" key="2">
    <citation type="submission" date="2025-03" db="EMBL/GenBank/DDBJ databases">
        <authorList>
            <consortium name="ELIXIR-Norway"/>
            <consortium name="Elixir Norway"/>
        </authorList>
    </citation>
    <scope>NUCLEOTIDE SEQUENCE</scope>
</reference>
<protein>
    <submittedName>
        <fullName evidence="1">Uncharacterized protein</fullName>
    </submittedName>
</protein>
<sequence length="150" mass="17045">MWGTQTKGWRAGALHLLTACLRGCDQHRWSAADSLVPDGSVFYFEKEKSQSLALPQKRLSFPEIRMSVCYLQVKVKGNWRSYLNPKVWPRLVWKHCTDGLSVPHFYLSVQFLFLVPPASQECVLFSSLDFSLEPGALSVAESDSCFQKKT</sequence>
<accession>A0AC59YWE9</accession>
<dbReference type="Proteomes" id="UP001162501">
    <property type="component" value="Chromosome 20"/>
</dbReference>
<reference evidence="1" key="1">
    <citation type="submission" date="2023-05" db="EMBL/GenBank/DDBJ databases">
        <authorList>
            <consortium name="ELIXIR-Norway"/>
        </authorList>
    </citation>
    <scope>NUCLEOTIDE SEQUENCE</scope>
</reference>
<evidence type="ECO:0000313" key="1">
    <source>
        <dbReference type="EMBL" id="CAN0034032.1"/>
    </source>
</evidence>
<evidence type="ECO:0000313" key="2">
    <source>
        <dbReference type="Proteomes" id="UP001162501"/>
    </source>
</evidence>
<organism evidence="1 2">
    <name type="scientific">Rangifer tarandus platyrhynchus</name>
    <name type="common">Svalbard reindeer</name>
    <dbReference type="NCBI Taxonomy" id="3082113"/>
    <lineage>
        <taxon>Eukaryota</taxon>
        <taxon>Metazoa</taxon>
        <taxon>Chordata</taxon>
        <taxon>Craniata</taxon>
        <taxon>Vertebrata</taxon>
        <taxon>Euteleostomi</taxon>
        <taxon>Mammalia</taxon>
        <taxon>Eutheria</taxon>
        <taxon>Laurasiatheria</taxon>
        <taxon>Artiodactyla</taxon>
        <taxon>Ruminantia</taxon>
        <taxon>Pecora</taxon>
        <taxon>Cervidae</taxon>
        <taxon>Odocoileinae</taxon>
        <taxon>Rangifer</taxon>
    </lineage>
</organism>